<evidence type="ECO:0008006" key="2">
    <source>
        <dbReference type="Google" id="ProtNLM"/>
    </source>
</evidence>
<organism evidence="1">
    <name type="scientific">hydrothermal vent metagenome</name>
    <dbReference type="NCBI Taxonomy" id="652676"/>
    <lineage>
        <taxon>unclassified sequences</taxon>
        <taxon>metagenomes</taxon>
        <taxon>ecological metagenomes</taxon>
    </lineage>
</organism>
<protein>
    <recommendedName>
        <fullName evidence="2">DUF1501 domain-containing protein</fullName>
    </recommendedName>
</protein>
<dbReference type="PANTHER" id="PTHR43737">
    <property type="entry name" value="BLL7424 PROTEIN"/>
    <property type="match status" value="1"/>
</dbReference>
<dbReference type="PROSITE" id="PS51318">
    <property type="entry name" value="TAT"/>
    <property type="match status" value="1"/>
</dbReference>
<reference evidence="1" key="1">
    <citation type="submission" date="2018-06" db="EMBL/GenBank/DDBJ databases">
        <authorList>
            <person name="Zhirakovskaya E."/>
        </authorList>
    </citation>
    <scope>NUCLEOTIDE SEQUENCE</scope>
</reference>
<accession>A0A3B1AZW6</accession>
<name>A0A3B1AZW6_9ZZZZ</name>
<gene>
    <name evidence="1" type="ORF">MNBD_GAMMA22-2474</name>
</gene>
<dbReference type="PANTHER" id="PTHR43737:SF1">
    <property type="entry name" value="DUF1501 DOMAIN-CONTAINING PROTEIN"/>
    <property type="match status" value="1"/>
</dbReference>
<dbReference type="EMBL" id="UOFS01000037">
    <property type="protein sequence ID" value="VAW98376.1"/>
    <property type="molecule type" value="Genomic_DNA"/>
</dbReference>
<dbReference type="Pfam" id="PF07394">
    <property type="entry name" value="DUF1501"/>
    <property type="match status" value="1"/>
</dbReference>
<proteinExistence type="predicted"/>
<dbReference type="InterPro" id="IPR010869">
    <property type="entry name" value="DUF1501"/>
</dbReference>
<dbReference type="AlphaFoldDB" id="A0A3B1AZW6"/>
<dbReference type="InterPro" id="IPR006311">
    <property type="entry name" value="TAT_signal"/>
</dbReference>
<evidence type="ECO:0000313" key="1">
    <source>
        <dbReference type="EMBL" id="VAW98376.1"/>
    </source>
</evidence>
<sequence>MDNKRRNFLKTTGALLASSSIPALSMFPRTASAVINPNPKKLVVILLQGGNDGVNTVVPLDAVENANYQALRPDIGLPPEFVLPYGTSPNNVALGIHPAMQSLLPLQNKLALFPATHSGAFSNTSHFFQYDFFGSGLYVGANFIDDKGWLGRYLDRKYSTIPDGITAYDYTGGQFKITRGNSFVLGLSNPVNQDLGTTAANGAKIWDEIKGLTSPIGAASQNKFAAEQSRLIDSALPRLRTVVDFQRASTVAYPTAALGTNLKRTADMLLTMPELEVVHISHGGFDLHSNAVTPADTTSGRHANVLGALADSMSAFYNDLLATDPVLHDNVTVVVMTEFGRTAKQNNNLGTDHAQASTWMAFGSNVIGGIYGDYPGLGSADLEIGRYLRQTVDYRDILSEIMGPKFVGLTQADANALFPDYLGATTPLGFMV</sequence>